<dbReference type="InterPro" id="IPR014977">
    <property type="entry name" value="WRC_dom"/>
</dbReference>
<keyword evidence="5" id="KW-0804">Transcription</keyword>
<feature type="region of interest" description="Disordered" evidence="6">
    <location>
        <begin position="203"/>
        <end position="254"/>
    </location>
</feature>
<dbReference type="PANTHER" id="PTHR31602">
    <property type="entry name" value="GROWTH-REGULATING FACTOR 5"/>
    <property type="match status" value="1"/>
</dbReference>
<evidence type="ECO:0000256" key="4">
    <source>
        <dbReference type="PROSITE-ProRule" id="PRU01002"/>
    </source>
</evidence>
<dbReference type="EMBL" id="CABIKO010000002">
    <property type="protein sequence ID" value="VVA10249.1"/>
    <property type="molecule type" value="Genomic_DNA"/>
</dbReference>
<feature type="domain" description="WRC" evidence="9">
    <location>
        <begin position="172"/>
        <end position="216"/>
    </location>
</feature>
<sequence>MVPEINIPTLLSLLCSALLSNSNALPLPLLIILKLNHASAAQPHPVSLIFSLFHCSVKSETTKFLVSYFFFQFVLWRKFACSFFLIWNFPASSIIVMSGRTRFPFTPSQWQELEHQALIYKYMVSGISIPPDLLFSIKRSCLDSPLPSKLFSHHPPHIGWSCFQMGLGRKVDPEPGRCRRTDGKKWRCSKEAFADSKYCERHMHRGKNRSRKPVEVFKTPITTNSNPSSSSTPTTISSITSKNNPPSTSTATFHSLSSSLSSLSSDSHHTQLNHSSYNTNLDHHPFLYHHTSSSRPPGFGLSHQERNTSLLLDSGSYPQASSEYRNRYVYGLKEEVDEHAFFSEPSGSVRDFSGSSSMDDSWQFTPLTMSTCTSSSSKQRSCSALQSEHSHLQLQSNITPKQQNYYALGSDMKMDRNEGTQKTIHRFFDEWPLKDKDSWLDLDDKSSNSGSVSNTRLSISTHDFPIFSTRNHNDD</sequence>
<proteinExistence type="inferred from homology"/>
<comment type="domain">
    <text evidence="5">The QLQ domain and WRC domain may be involved in protein-protein interaction and DNA-binding, respectively.</text>
</comment>
<dbReference type="AlphaFoldDB" id="A0A5E4E5J1"/>
<organism evidence="10 11">
    <name type="scientific">Prunus dulcis</name>
    <name type="common">Almond</name>
    <name type="synonym">Amygdalus dulcis</name>
    <dbReference type="NCBI Taxonomy" id="3755"/>
    <lineage>
        <taxon>Eukaryota</taxon>
        <taxon>Viridiplantae</taxon>
        <taxon>Streptophyta</taxon>
        <taxon>Embryophyta</taxon>
        <taxon>Tracheophyta</taxon>
        <taxon>Spermatophyta</taxon>
        <taxon>Magnoliopsida</taxon>
        <taxon>eudicotyledons</taxon>
        <taxon>Gunneridae</taxon>
        <taxon>Pentapetalae</taxon>
        <taxon>rosids</taxon>
        <taxon>fabids</taxon>
        <taxon>Rosales</taxon>
        <taxon>Rosaceae</taxon>
        <taxon>Amygdaloideae</taxon>
        <taxon>Amygdaleae</taxon>
        <taxon>Prunus</taxon>
    </lineage>
</organism>
<dbReference type="FunCoup" id="A0A5E4E5J1">
    <property type="interactions" value="4"/>
</dbReference>
<dbReference type="GO" id="GO:0006355">
    <property type="term" value="P:regulation of DNA-templated transcription"/>
    <property type="evidence" value="ECO:0007669"/>
    <property type="project" value="InterPro"/>
</dbReference>
<evidence type="ECO:0000256" key="6">
    <source>
        <dbReference type="SAM" id="MobiDB-lite"/>
    </source>
</evidence>
<dbReference type="PROSITE" id="PS51667">
    <property type="entry name" value="WRC"/>
    <property type="match status" value="1"/>
</dbReference>
<dbReference type="Pfam" id="PF08879">
    <property type="entry name" value="WRC"/>
    <property type="match status" value="1"/>
</dbReference>
<dbReference type="Proteomes" id="UP000327085">
    <property type="component" value="Chromosome 7"/>
</dbReference>
<dbReference type="GO" id="GO:0006351">
    <property type="term" value="P:DNA-templated transcription"/>
    <property type="evidence" value="ECO:0007669"/>
    <property type="project" value="UniProtKB-UniRule"/>
</dbReference>
<evidence type="ECO:0000313" key="11">
    <source>
        <dbReference type="Proteomes" id="UP000327085"/>
    </source>
</evidence>
<feature type="chain" id="PRO_5023087950" description="Growth-regulating factor" evidence="7">
    <location>
        <begin position="25"/>
        <end position="475"/>
    </location>
</feature>
<reference evidence="11" key="1">
    <citation type="journal article" date="2020" name="Plant J.">
        <title>Transposons played a major role in the diversification between the closely related almond and peach genomes: results from the almond genome sequence.</title>
        <authorList>
            <person name="Alioto T."/>
            <person name="Alexiou K.G."/>
            <person name="Bardil A."/>
            <person name="Barteri F."/>
            <person name="Castanera R."/>
            <person name="Cruz F."/>
            <person name="Dhingra A."/>
            <person name="Duval H."/>
            <person name="Fernandez I Marti A."/>
            <person name="Frias L."/>
            <person name="Galan B."/>
            <person name="Garcia J.L."/>
            <person name="Howad W."/>
            <person name="Gomez-Garrido J."/>
            <person name="Gut M."/>
            <person name="Julca I."/>
            <person name="Morata J."/>
            <person name="Puigdomenech P."/>
            <person name="Ribeca P."/>
            <person name="Rubio Cabetas M.J."/>
            <person name="Vlasova A."/>
            <person name="Wirthensohn M."/>
            <person name="Garcia-Mas J."/>
            <person name="Gabaldon T."/>
            <person name="Casacuberta J.M."/>
            <person name="Arus P."/>
        </authorList>
    </citation>
    <scope>NUCLEOTIDE SEQUENCE [LARGE SCALE GENOMIC DNA]</scope>
    <source>
        <strain evidence="11">cv. Texas</strain>
    </source>
</reference>
<dbReference type="InParanoid" id="A0A5E4E5J1"/>
<dbReference type="GO" id="GO:0099402">
    <property type="term" value="P:plant organ development"/>
    <property type="evidence" value="ECO:0007669"/>
    <property type="project" value="UniProtKB-ARBA"/>
</dbReference>
<dbReference type="GO" id="GO:0005524">
    <property type="term" value="F:ATP binding"/>
    <property type="evidence" value="ECO:0007669"/>
    <property type="project" value="UniProtKB-UniRule"/>
</dbReference>
<evidence type="ECO:0000256" key="3">
    <source>
        <dbReference type="ARBA" id="ARBA00023242"/>
    </source>
</evidence>
<keyword evidence="5" id="KW-0010">Activator</keyword>
<keyword evidence="5" id="KW-0805">Transcription regulation</keyword>
<evidence type="ECO:0000259" key="9">
    <source>
        <dbReference type="PROSITE" id="PS51667"/>
    </source>
</evidence>
<name>A0A5E4E5J1_PRUDU</name>
<protein>
    <recommendedName>
        <fullName evidence="5">Growth-regulating factor</fullName>
    </recommendedName>
</protein>
<feature type="compositionally biased region" description="Low complexity" evidence="6">
    <location>
        <begin position="218"/>
        <end position="254"/>
    </location>
</feature>
<comment type="subcellular location">
    <subcellularLocation>
        <location evidence="1 4 5">Nucleus</location>
    </subcellularLocation>
</comment>
<dbReference type="PROSITE" id="PS51666">
    <property type="entry name" value="QLQ"/>
    <property type="match status" value="1"/>
</dbReference>
<evidence type="ECO:0000256" key="1">
    <source>
        <dbReference type="ARBA" id="ARBA00004123"/>
    </source>
</evidence>
<dbReference type="PANTHER" id="PTHR31602:SF46">
    <property type="entry name" value="GROWTH-REGULATING FACTOR 6"/>
    <property type="match status" value="1"/>
</dbReference>
<feature type="short sequence motif" description="Bipartite nuclear localization signal" evidence="4">
    <location>
        <begin position="205"/>
        <end position="212"/>
    </location>
</feature>
<dbReference type="InterPro" id="IPR031137">
    <property type="entry name" value="GRF"/>
</dbReference>
<accession>A0A5E4E5J1</accession>
<dbReference type="GO" id="GO:0005634">
    <property type="term" value="C:nucleus"/>
    <property type="evidence" value="ECO:0007669"/>
    <property type="project" value="UniProtKB-SubCell"/>
</dbReference>
<dbReference type="Pfam" id="PF08880">
    <property type="entry name" value="QLQ"/>
    <property type="match status" value="1"/>
</dbReference>
<gene>
    <name evidence="10" type="ORF">ALMOND_2B018160</name>
</gene>
<dbReference type="Gramene" id="VVA10249">
    <property type="protein sequence ID" value="VVA10249"/>
    <property type="gene ID" value="Prudul26B018160"/>
</dbReference>
<evidence type="ECO:0000256" key="2">
    <source>
        <dbReference type="ARBA" id="ARBA00008122"/>
    </source>
</evidence>
<evidence type="ECO:0000256" key="7">
    <source>
        <dbReference type="SAM" id="SignalP"/>
    </source>
</evidence>
<comment type="function">
    <text evidence="5">Transcription activator.</text>
</comment>
<feature type="short sequence motif" description="Bipartite nuclear localization signal" evidence="4">
    <location>
        <begin position="177"/>
        <end position="187"/>
    </location>
</feature>
<comment type="similarity">
    <text evidence="2 5">Belongs to the GRF family.</text>
</comment>
<dbReference type="OMA" id="HQSQHFG"/>
<feature type="signal peptide" evidence="7">
    <location>
        <begin position="1"/>
        <end position="24"/>
    </location>
</feature>
<keyword evidence="7" id="KW-0732">Signal</keyword>
<evidence type="ECO:0000313" key="10">
    <source>
        <dbReference type="EMBL" id="VVA10249.1"/>
    </source>
</evidence>
<evidence type="ECO:0000259" key="8">
    <source>
        <dbReference type="PROSITE" id="PS51666"/>
    </source>
</evidence>
<dbReference type="SMART" id="SM00951">
    <property type="entry name" value="QLQ"/>
    <property type="match status" value="1"/>
</dbReference>
<feature type="domain" description="QLQ" evidence="8">
    <location>
        <begin position="104"/>
        <end position="139"/>
    </location>
</feature>
<evidence type="ECO:0000256" key="5">
    <source>
        <dbReference type="RuleBase" id="RU367127"/>
    </source>
</evidence>
<keyword evidence="3 4" id="KW-0539">Nucleus</keyword>
<dbReference type="InterPro" id="IPR014978">
    <property type="entry name" value="Gln-Leu-Gln_QLQ"/>
</dbReference>